<feature type="domain" description="Major facilitator superfamily (MFS) profile" evidence="7">
    <location>
        <begin position="15"/>
        <end position="520"/>
    </location>
</feature>
<keyword evidence="3 6" id="KW-0812">Transmembrane</keyword>
<dbReference type="Gene3D" id="1.20.1250.20">
    <property type="entry name" value="MFS general substrate transporter like domains"/>
    <property type="match status" value="1"/>
</dbReference>
<feature type="transmembrane region" description="Helical" evidence="6">
    <location>
        <begin position="106"/>
        <end position="129"/>
    </location>
</feature>
<dbReference type="GO" id="GO:0012505">
    <property type="term" value="C:endomembrane system"/>
    <property type="evidence" value="ECO:0007669"/>
    <property type="project" value="UniProtKB-SubCell"/>
</dbReference>
<feature type="transmembrane region" description="Helical" evidence="6">
    <location>
        <begin position="141"/>
        <end position="161"/>
    </location>
</feature>
<reference evidence="8 9" key="1">
    <citation type="journal article" date="2014" name="Antonie Van Leeuwenhoek">
        <title>Hyphomonas beringensis sp. nov. and Hyphomonas chukchiensis sp. nov., isolated from surface seawater of the Bering Sea and Chukchi Sea.</title>
        <authorList>
            <person name="Li C."/>
            <person name="Lai Q."/>
            <person name="Li G."/>
            <person name="Dong C."/>
            <person name="Wang J."/>
            <person name="Liao Y."/>
            <person name="Shao Z."/>
        </authorList>
    </citation>
    <scope>NUCLEOTIDE SEQUENCE [LARGE SCALE GENOMIC DNA]</scope>
    <source>
        <strain evidence="8 9">MHS-2</strain>
    </source>
</reference>
<accession>A0A059FUI9</accession>
<evidence type="ECO:0000256" key="4">
    <source>
        <dbReference type="ARBA" id="ARBA00022989"/>
    </source>
</evidence>
<evidence type="ECO:0000313" key="8">
    <source>
        <dbReference type="EMBL" id="KCZ94093.1"/>
    </source>
</evidence>
<keyword evidence="2" id="KW-0813">Transport</keyword>
<feature type="transmembrane region" description="Helical" evidence="6">
    <location>
        <begin position="308"/>
        <end position="330"/>
    </location>
</feature>
<dbReference type="STRING" id="1280950.HJO_01920"/>
<dbReference type="PATRIC" id="fig|1280950.3.peg.394"/>
<keyword evidence="5 6" id="KW-0472">Membrane</keyword>
<sequence>MARASRSGGAEGAILIAGIVLAALTEAIASTALSAGRFDIIGDIHATPDEFAWLDIGYTTAKFIGFVVAPVLMCRIDSRRLLIGSTLVLGAAGAIAMLATSLDTLVALRVLQGLSGGILLVGSQSILFLEFPRSRQPVLQALFAIGAVVAPATMTAAYQGWLVDYRSWGWIFFSIVPVSLASAGLLLMGGESAGSARETRPFDWLGAALFSVSLCCFTYVLSQGNRWNWFGDPIVSWLVVAGSAALLAFLGTQVLSGERRLLQFEIFESEQFSFAFFISFIAGAALFGSAYLIPAFAASVLSFTPTGAGLLLLPSGGLFLGALFLAAFLFQVRGAPPIATVPFGIILIMTSMWMLSGSTQDSGTGDMMTAILLRGVGLGFLFLSITLIAFSDLNARDLPFGIALFNIGRQLGGLLGVAGLQTLISHGVVTNMAVLGAGVSDGSPLAQQRLAATAAAFAGRGLDTEVASQASRRLLGSAVQGQSAVIAFETAFNAVALFFVFAVPAVIAVKIALSRQAKKRAARVRSQEVGDDGSGSGS</sequence>
<dbReference type="EMBL" id="ARYK01000001">
    <property type="protein sequence ID" value="KCZ94093.1"/>
    <property type="molecule type" value="Genomic_DNA"/>
</dbReference>
<dbReference type="Pfam" id="PF07690">
    <property type="entry name" value="MFS_1"/>
    <property type="match status" value="1"/>
</dbReference>
<keyword evidence="9" id="KW-1185">Reference proteome</keyword>
<dbReference type="OrthoDB" id="9812221at2"/>
<evidence type="ECO:0000256" key="1">
    <source>
        <dbReference type="ARBA" id="ARBA00004127"/>
    </source>
</evidence>
<evidence type="ECO:0000256" key="5">
    <source>
        <dbReference type="ARBA" id="ARBA00023136"/>
    </source>
</evidence>
<feature type="transmembrane region" description="Helical" evidence="6">
    <location>
        <begin position="491"/>
        <end position="513"/>
    </location>
</feature>
<feature type="transmembrane region" description="Helical" evidence="6">
    <location>
        <begin position="337"/>
        <end position="355"/>
    </location>
</feature>
<evidence type="ECO:0000259" key="7">
    <source>
        <dbReference type="PROSITE" id="PS50850"/>
    </source>
</evidence>
<feature type="transmembrane region" description="Helical" evidence="6">
    <location>
        <begin position="81"/>
        <end position="100"/>
    </location>
</feature>
<comment type="subcellular location">
    <subcellularLocation>
        <location evidence="1">Endomembrane system</location>
        <topology evidence="1">Multi-pass membrane protein</topology>
    </subcellularLocation>
</comment>
<dbReference type="Proteomes" id="UP000025171">
    <property type="component" value="Unassembled WGS sequence"/>
</dbReference>
<feature type="transmembrane region" description="Helical" evidence="6">
    <location>
        <begin position="411"/>
        <end position="435"/>
    </location>
</feature>
<dbReference type="PROSITE" id="PS50850">
    <property type="entry name" value="MFS"/>
    <property type="match status" value="1"/>
</dbReference>
<gene>
    <name evidence="8" type="ORF">HJO_01920</name>
</gene>
<dbReference type="RefSeq" id="WP_035614258.1">
    <property type="nucleotide sequence ID" value="NZ_ARYK01000001.1"/>
</dbReference>
<feature type="transmembrane region" description="Helical" evidence="6">
    <location>
        <begin position="367"/>
        <end position="390"/>
    </location>
</feature>
<dbReference type="PANTHER" id="PTHR23501">
    <property type="entry name" value="MAJOR FACILITATOR SUPERFAMILY"/>
    <property type="match status" value="1"/>
</dbReference>
<dbReference type="GO" id="GO:0022857">
    <property type="term" value="F:transmembrane transporter activity"/>
    <property type="evidence" value="ECO:0007669"/>
    <property type="project" value="InterPro"/>
</dbReference>
<dbReference type="GO" id="GO:0005886">
    <property type="term" value="C:plasma membrane"/>
    <property type="evidence" value="ECO:0007669"/>
    <property type="project" value="TreeGrafter"/>
</dbReference>
<feature type="transmembrane region" description="Helical" evidence="6">
    <location>
        <begin position="234"/>
        <end position="251"/>
    </location>
</feature>
<dbReference type="InterPro" id="IPR011701">
    <property type="entry name" value="MFS"/>
</dbReference>
<feature type="transmembrane region" description="Helical" evidence="6">
    <location>
        <begin position="56"/>
        <end position="74"/>
    </location>
</feature>
<dbReference type="AlphaFoldDB" id="A0A059FUI9"/>
<keyword evidence="4 6" id="KW-1133">Transmembrane helix</keyword>
<dbReference type="SUPFAM" id="SSF103473">
    <property type="entry name" value="MFS general substrate transporter"/>
    <property type="match status" value="1"/>
</dbReference>
<comment type="caution">
    <text evidence="8">The sequence shown here is derived from an EMBL/GenBank/DDBJ whole genome shotgun (WGS) entry which is preliminary data.</text>
</comment>
<dbReference type="eggNOG" id="COG0477">
    <property type="taxonomic scope" value="Bacteria"/>
</dbReference>
<proteinExistence type="predicted"/>
<feature type="transmembrane region" description="Helical" evidence="6">
    <location>
        <begin position="12"/>
        <end position="36"/>
    </location>
</feature>
<evidence type="ECO:0000256" key="6">
    <source>
        <dbReference type="SAM" id="Phobius"/>
    </source>
</evidence>
<evidence type="ECO:0000256" key="2">
    <source>
        <dbReference type="ARBA" id="ARBA00022448"/>
    </source>
</evidence>
<name>A0A059FUI9_9PROT</name>
<feature type="transmembrane region" description="Helical" evidence="6">
    <location>
        <begin position="272"/>
        <end position="296"/>
    </location>
</feature>
<protein>
    <submittedName>
        <fullName evidence="8">EmrB/QacA subfamily drug resistance transporter</fullName>
    </submittedName>
</protein>
<evidence type="ECO:0000313" key="9">
    <source>
        <dbReference type="Proteomes" id="UP000025171"/>
    </source>
</evidence>
<feature type="transmembrane region" description="Helical" evidence="6">
    <location>
        <begin position="167"/>
        <end position="190"/>
    </location>
</feature>
<organism evidence="8 9">
    <name type="scientific">Hyphomonas johnsonii MHS-2</name>
    <dbReference type="NCBI Taxonomy" id="1280950"/>
    <lineage>
        <taxon>Bacteria</taxon>
        <taxon>Pseudomonadati</taxon>
        <taxon>Pseudomonadota</taxon>
        <taxon>Alphaproteobacteria</taxon>
        <taxon>Hyphomonadales</taxon>
        <taxon>Hyphomonadaceae</taxon>
        <taxon>Hyphomonas</taxon>
    </lineage>
</organism>
<dbReference type="InterPro" id="IPR020846">
    <property type="entry name" value="MFS_dom"/>
</dbReference>
<dbReference type="PANTHER" id="PTHR23501:SF191">
    <property type="entry name" value="VACUOLAR BASIC AMINO ACID TRANSPORTER 4"/>
    <property type="match status" value="1"/>
</dbReference>
<feature type="transmembrane region" description="Helical" evidence="6">
    <location>
        <begin position="202"/>
        <end position="222"/>
    </location>
</feature>
<dbReference type="InterPro" id="IPR036259">
    <property type="entry name" value="MFS_trans_sf"/>
</dbReference>
<evidence type="ECO:0000256" key="3">
    <source>
        <dbReference type="ARBA" id="ARBA00022692"/>
    </source>
</evidence>